<dbReference type="KEGG" id="cyn:Cyan7425_3101"/>
<accession>B8HMW2</accession>
<dbReference type="HOGENOM" id="CLU_2069192_0_0_3"/>
<organism evidence="1">
    <name type="scientific">Cyanothece sp. (strain PCC 7425 / ATCC 29141)</name>
    <dbReference type="NCBI Taxonomy" id="395961"/>
    <lineage>
        <taxon>Bacteria</taxon>
        <taxon>Bacillati</taxon>
        <taxon>Cyanobacteriota</taxon>
        <taxon>Cyanophyceae</taxon>
        <taxon>Gomontiellales</taxon>
        <taxon>Cyanothecaceae</taxon>
        <taxon>Cyanothece</taxon>
    </lineage>
</organism>
<dbReference type="eggNOG" id="ENOG5030QHD">
    <property type="taxonomic scope" value="Bacteria"/>
</dbReference>
<dbReference type="STRING" id="395961.Cyan7425_3101"/>
<gene>
    <name evidence="1" type="ordered locus">Cyan7425_3101</name>
</gene>
<evidence type="ECO:0000313" key="1">
    <source>
        <dbReference type="EMBL" id="ACL45431.1"/>
    </source>
</evidence>
<proteinExistence type="predicted"/>
<sequence>MLSALSIVLNYQKDLHYNENSDWKYLKQMSQPTVQANTKLIDALAQIILSLSREERQLLDQRIEHFQSPVHSPLEQSNPDPELFFQELNDLETDPSQPTLQEISQVVKEVRRELWSGQ</sequence>
<dbReference type="EMBL" id="CP001344">
    <property type="protein sequence ID" value="ACL45431.1"/>
    <property type="molecule type" value="Genomic_DNA"/>
</dbReference>
<dbReference type="AlphaFoldDB" id="B8HMW2"/>
<name>B8HMW2_CYAP4</name>
<protein>
    <submittedName>
        <fullName evidence="1">Uncharacterized protein</fullName>
    </submittedName>
</protein>
<reference evidence="1" key="1">
    <citation type="submission" date="2009-01" db="EMBL/GenBank/DDBJ databases">
        <title>Complete sequence of chromosome Cyanothece sp. PCC 7425.</title>
        <authorList>
            <consortium name="US DOE Joint Genome Institute"/>
            <person name="Lucas S."/>
            <person name="Copeland A."/>
            <person name="Lapidus A."/>
            <person name="Glavina del Rio T."/>
            <person name="Dalin E."/>
            <person name="Tice H."/>
            <person name="Bruce D."/>
            <person name="Goodwin L."/>
            <person name="Pitluck S."/>
            <person name="Sims D."/>
            <person name="Meineke L."/>
            <person name="Brettin T."/>
            <person name="Detter J.C."/>
            <person name="Han C."/>
            <person name="Larimer F."/>
            <person name="Land M."/>
            <person name="Hauser L."/>
            <person name="Kyrpides N."/>
            <person name="Ovchinnikova G."/>
            <person name="Liberton M."/>
            <person name="Stoeckel J."/>
            <person name="Banerjee A."/>
            <person name="Singh A."/>
            <person name="Page L."/>
            <person name="Sato H."/>
            <person name="Zhao L."/>
            <person name="Sherman L."/>
            <person name="Pakrasi H."/>
            <person name="Richardson P."/>
        </authorList>
    </citation>
    <scope>NUCLEOTIDE SEQUENCE</scope>
    <source>
        <strain evidence="1">PCC 7425</strain>
    </source>
</reference>